<name>A0A9Q1HRG3_CONCO</name>
<dbReference type="GO" id="GO:0015459">
    <property type="term" value="F:potassium channel regulator activity"/>
    <property type="evidence" value="ECO:0007669"/>
    <property type="project" value="TreeGrafter"/>
</dbReference>
<comment type="subcellular location">
    <subcellularLocation>
        <location evidence="1">Membrane</location>
        <topology evidence="1">Single-pass membrane protein</topology>
    </subcellularLocation>
</comment>
<organism evidence="7 8">
    <name type="scientific">Conger conger</name>
    <name type="common">Conger eel</name>
    <name type="synonym">Muraena conger</name>
    <dbReference type="NCBI Taxonomy" id="82655"/>
    <lineage>
        <taxon>Eukaryota</taxon>
        <taxon>Metazoa</taxon>
        <taxon>Chordata</taxon>
        <taxon>Craniata</taxon>
        <taxon>Vertebrata</taxon>
        <taxon>Euteleostomi</taxon>
        <taxon>Actinopterygii</taxon>
        <taxon>Neopterygii</taxon>
        <taxon>Teleostei</taxon>
        <taxon>Anguilliformes</taxon>
        <taxon>Congridae</taxon>
        <taxon>Conger</taxon>
    </lineage>
</organism>
<dbReference type="GO" id="GO:0008076">
    <property type="term" value="C:voltage-gated potassium channel complex"/>
    <property type="evidence" value="ECO:0007669"/>
    <property type="project" value="TreeGrafter"/>
</dbReference>
<dbReference type="Proteomes" id="UP001152803">
    <property type="component" value="Unassembled WGS sequence"/>
</dbReference>
<dbReference type="GO" id="GO:1902282">
    <property type="term" value="F:voltage-gated potassium channel activity involved in ventricular cardiac muscle cell action potential repolarization"/>
    <property type="evidence" value="ECO:0007669"/>
    <property type="project" value="TreeGrafter"/>
</dbReference>
<dbReference type="EMBL" id="JAFJMO010000014">
    <property type="protein sequence ID" value="KAJ8256265.1"/>
    <property type="molecule type" value="Genomic_DNA"/>
</dbReference>
<keyword evidence="5" id="KW-0472">Membrane</keyword>
<dbReference type="GO" id="GO:0044325">
    <property type="term" value="F:transmembrane transporter binding"/>
    <property type="evidence" value="ECO:0007669"/>
    <property type="project" value="TreeGrafter"/>
</dbReference>
<evidence type="ECO:0000256" key="1">
    <source>
        <dbReference type="ARBA" id="ARBA00004167"/>
    </source>
</evidence>
<accession>A0A9Q1HRG3</accession>
<sequence>MSFYGVFLCAVMLGYVRSKRREKKPNLFTHLIYEEEKREWGAVTKKHSLTFPSAAGLRSVQVALPFGGTLYDGRLPAPLSCALCSVEQSSVSSLCSSADVHFAIEEEADSGTAEGGEEGLRGGQDASDDSAEIPRERALMTAGIQRN</sequence>
<keyword evidence="3" id="KW-0812">Transmembrane</keyword>
<dbReference type="GO" id="GO:0097623">
    <property type="term" value="P:potassium ion export across plasma membrane"/>
    <property type="evidence" value="ECO:0007669"/>
    <property type="project" value="TreeGrafter"/>
</dbReference>
<evidence type="ECO:0000256" key="3">
    <source>
        <dbReference type="ARBA" id="ARBA00022692"/>
    </source>
</evidence>
<evidence type="ECO:0000256" key="2">
    <source>
        <dbReference type="ARBA" id="ARBA00005688"/>
    </source>
</evidence>
<dbReference type="InterPro" id="IPR000369">
    <property type="entry name" value="K_chnl_KCNE"/>
</dbReference>
<dbReference type="PANTHER" id="PTHR15282:SF9">
    <property type="entry name" value="POTASSIUM VOLTAGE-GATED CHANNEL SUBFAMILY E MEMBER 4"/>
    <property type="match status" value="1"/>
</dbReference>
<dbReference type="GO" id="GO:0005251">
    <property type="term" value="F:delayed rectifier potassium channel activity"/>
    <property type="evidence" value="ECO:0007669"/>
    <property type="project" value="TreeGrafter"/>
</dbReference>
<proteinExistence type="inferred from homology"/>
<feature type="region of interest" description="Disordered" evidence="6">
    <location>
        <begin position="106"/>
        <end position="147"/>
    </location>
</feature>
<evidence type="ECO:0000256" key="4">
    <source>
        <dbReference type="ARBA" id="ARBA00022989"/>
    </source>
</evidence>
<keyword evidence="4" id="KW-1133">Transmembrane helix</keyword>
<gene>
    <name evidence="7" type="ORF">COCON_G00184170</name>
</gene>
<evidence type="ECO:0000313" key="8">
    <source>
        <dbReference type="Proteomes" id="UP001152803"/>
    </source>
</evidence>
<dbReference type="GO" id="GO:0060307">
    <property type="term" value="P:regulation of ventricular cardiac muscle cell membrane repolarization"/>
    <property type="evidence" value="ECO:0007669"/>
    <property type="project" value="TreeGrafter"/>
</dbReference>
<evidence type="ECO:0000313" key="7">
    <source>
        <dbReference type="EMBL" id="KAJ8256265.1"/>
    </source>
</evidence>
<dbReference type="OrthoDB" id="6422957at2759"/>
<dbReference type="PANTHER" id="PTHR15282">
    <property type="entry name" value="POTASSIUM VOLTAGE-GATED CHANNEL SUBFAMILY E MEMBER 1, 3"/>
    <property type="match status" value="1"/>
</dbReference>
<evidence type="ECO:0000256" key="5">
    <source>
        <dbReference type="ARBA" id="ARBA00023136"/>
    </source>
</evidence>
<dbReference type="GO" id="GO:0086091">
    <property type="term" value="P:regulation of heart rate by cardiac conduction"/>
    <property type="evidence" value="ECO:0007669"/>
    <property type="project" value="TreeGrafter"/>
</dbReference>
<protein>
    <submittedName>
        <fullName evidence="7">Uncharacterized protein</fullName>
    </submittedName>
</protein>
<reference evidence="7" key="1">
    <citation type="journal article" date="2023" name="Science">
        <title>Genome structures resolve the early diversification of teleost fishes.</title>
        <authorList>
            <person name="Parey E."/>
            <person name="Louis A."/>
            <person name="Montfort J."/>
            <person name="Bouchez O."/>
            <person name="Roques C."/>
            <person name="Iampietro C."/>
            <person name="Lluch J."/>
            <person name="Castinel A."/>
            <person name="Donnadieu C."/>
            <person name="Desvignes T."/>
            <person name="Floi Bucao C."/>
            <person name="Jouanno E."/>
            <person name="Wen M."/>
            <person name="Mejri S."/>
            <person name="Dirks R."/>
            <person name="Jansen H."/>
            <person name="Henkel C."/>
            <person name="Chen W.J."/>
            <person name="Zahm M."/>
            <person name="Cabau C."/>
            <person name="Klopp C."/>
            <person name="Thompson A.W."/>
            <person name="Robinson-Rechavi M."/>
            <person name="Braasch I."/>
            <person name="Lecointre G."/>
            <person name="Bobe J."/>
            <person name="Postlethwait J.H."/>
            <person name="Berthelot C."/>
            <person name="Roest Crollius H."/>
            <person name="Guiguen Y."/>
        </authorList>
    </citation>
    <scope>NUCLEOTIDE SEQUENCE</scope>
    <source>
        <strain evidence="7">Concon-B</strain>
    </source>
</reference>
<keyword evidence="8" id="KW-1185">Reference proteome</keyword>
<comment type="similarity">
    <text evidence="2">Belongs to the potassium channel KCNE family.</text>
</comment>
<dbReference type="AlphaFoldDB" id="A0A9Q1HRG3"/>
<comment type="caution">
    <text evidence="7">The sequence shown here is derived from an EMBL/GenBank/DDBJ whole genome shotgun (WGS) entry which is preliminary data.</text>
</comment>
<evidence type="ECO:0000256" key="6">
    <source>
        <dbReference type="SAM" id="MobiDB-lite"/>
    </source>
</evidence>